<organism evidence="10 12">
    <name type="scientific">Adineta steineri</name>
    <dbReference type="NCBI Taxonomy" id="433720"/>
    <lineage>
        <taxon>Eukaryota</taxon>
        <taxon>Metazoa</taxon>
        <taxon>Spiralia</taxon>
        <taxon>Gnathifera</taxon>
        <taxon>Rotifera</taxon>
        <taxon>Eurotatoria</taxon>
        <taxon>Bdelloidea</taxon>
        <taxon>Adinetida</taxon>
        <taxon>Adinetidae</taxon>
        <taxon>Adineta</taxon>
    </lineage>
</organism>
<feature type="transmembrane region" description="Helical" evidence="8">
    <location>
        <begin position="112"/>
        <end position="130"/>
    </location>
</feature>
<dbReference type="GO" id="GO:0004930">
    <property type="term" value="F:G protein-coupled receptor activity"/>
    <property type="evidence" value="ECO:0007669"/>
    <property type="project" value="UniProtKB-KW"/>
</dbReference>
<feature type="transmembrane region" description="Helical" evidence="8">
    <location>
        <begin position="198"/>
        <end position="224"/>
    </location>
</feature>
<dbReference type="GO" id="GO:0005886">
    <property type="term" value="C:plasma membrane"/>
    <property type="evidence" value="ECO:0007669"/>
    <property type="project" value="TreeGrafter"/>
</dbReference>
<dbReference type="InterPro" id="IPR000276">
    <property type="entry name" value="GPCR_Rhodpsn"/>
</dbReference>
<accession>A0A813QQF4</accession>
<evidence type="ECO:0000313" key="10">
    <source>
        <dbReference type="EMBL" id="CAF0771815.1"/>
    </source>
</evidence>
<protein>
    <recommendedName>
        <fullName evidence="9">G-protein coupled receptors family 1 profile domain-containing protein</fullName>
    </recommendedName>
</protein>
<evidence type="ECO:0000256" key="2">
    <source>
        <dbReference type="ARBA" id="ARBA00022692"/>
    </source>
</evidence>
<dbReference type="PANTHER" id="PTHR24243:SF230">
    <property type="entry name" value="G-PROTEIN COUPLED RECEPTORS FAMILY 1 PROFILE DOMAIN-CONTAINING PROTEIN"/>
    <property type="match status" value="1"/>
</dbReference>
<evidence type="ECO:0000313" key="12">
    <source>
        <dbReference type="Proteomes" id="UP000663845"/>
    </source>
</evidence>
<keyword evidence="3 8" id="KW-1133">Transmembrane helix</keyword>
<keyword evidence="2 8" id="KW-0812">Transmembrane</keyword>
<gene>
    <name evidence="10" type="ORF">JYZ213_LOCUS3661</name>
    <name evidence="11" type="ORF">OXD698_LOCUS6457</name>
</gene>
<dbReference type="EMBL" id="CAJNOG010000020">
    <property type="protein sequence ID" value="CAF0771815.1"/>
    <property type="molecule type" value="Genomic_DNA"/>
</dbReference>
<feature type="transmembrane region" description="Helical" evidence="8">
    <location>
        <begin position="301"/>
        <end position="321"/>
    </location>
</feature>
<feature type="transmembrane region" description="Helical" evidence="8">
    <location>
        <begin position="151"/>
        <end position="178"/>
    </location>
</feature>
<name>A0A813QQF4_9BILA</name>
<evidence type="ECO:0000256" key="4">
    <source>
        <dbReference type="ARBA" id="ARBA00023040"/>
    </source>
</evidence>
<evidence type="ECO:0000256" key="1">
    <source>
        <dbReference type="ARBA" id="ARBA00004141"/>
    </source>
</evidence>
<evidence type="ECO:0000259" key="9">
    <source>
        <dbReference type="PROSITE" id="PS50262"/>
    </source>
</evidence>
<keyword evidence="4" id="KW-0297">G-protein coupled receptor</keyword>
<dbReference type="Proteomes" id="UP000663845">
    <property type="component" value="Unassembled WGS sequence"/>
</dbReference>
<evidence type="ECO:0000313" key="11">
    <source>
        <dbReference type="EMBL" id="CAF3601810.1"/>
    </source>
</evidence>
<keyword evidence="6" id="KW-0675">Receptor</keyword>
<keyword evidence="5 8" id="KW-0472">Membrane</keyword>
<reference evidence="10" key="1">
    <citation type="submission" date="2021-02" db="EMBL/GenBank/DDBJ databases">
        <authorList>
            <person name="Nowell W R."/>
        </authorList>
    </citation>
    <scope>NUCLEOTIDE SEQUENCE</scope>
</reference>
<dbReference type="Proteomes" id="UP000663844">
    <property type="component" value="Unassembled WGS sequence"/>
</dbReference>
<dbReference type="PROSITE" id="PS50262">
    <property type="entry name" value="G_PROTEIN_RECEP_F1_2"/>
    <property type="match status" value="1"/>
</dbReference>
<dbReference type="PRINTS" id="PR00237">
    <property type="entry name" value="GPCRRHODOPSN"/>
</dbReference>
<feature type="transmembrane region" description="Helical" evidence="8">
    <location>
        <begin position="34"/>
        <end position="57"/>
    </location>
</feature>
<dbReference type="SUPFAM" id="SSF81321">
    <property type="entry name" value="Family A G protein-coupled receptor-like"/>
    <property type="match status" value="1"/>
</dbReference>
<evidence type="ECO:0000256" key="5">
    <source>
        <dbReference type="ARBA" id="ARBA00023136"/>
    </source>
</evidence>
<comment type="caution">
    <text evidence="10">The sequence shown here is derived from an EMBL/GenBank/DDBJ whole genome shotgun (WGS) entry which is preliminary data.</text>
</comment>
<keyword evidence="7" id="KW-0807">Transducer</keyword>
<dbReference type="AlphaFoldDB" id="A0A813QQF4"/>
<evidence type="ECO:0000256" key="6">
    <source>
        <dbReference type="ARBA" id="ARBA00023170"/>
    </source>
</evidence>
<feature type="transmembrane region" description="Helical" evidence="8">
    <location>
        <begin position="69"/>
        <end position="92"/>
    </location>
</feature>
<evidence type="ECO:0000256" key="7">
    <source>
        <dbReference type="ARBA" id="ARBA00023224"/>
    </source>
</evidence>
<dbReference type="EMBL" id="CAJOAZ010000280">
    <property type="protein sequence ID" value="CAF3601810.1"/>
    <property type="molecule type" value="Genomic_DNA"/>
</dbReference>
<evidence type="ECO:0000256" key="8">
    <source>
        <dbReference type="SAM" id="Phobius"/>
    </source>
</evidence>
<feature type="transmembrane region" description="Helical" evidence="8">
    <location>
        <begin position="261"/>
        <end position="281"/>
    </location>
</feature>
<proteinExistence type="predicted"/>
<dbReference type="Gene3D" id="1.20.1070.10">
    <property type="entry name" value="Rhodopsin 7-helix transmembrane proteins"/>
    <property type="match status" value="1"/>
</dbReference>
<sequence>MNTTMVSNTTTASTLTTTIDYSLFLVNRVATIRIYQIGYTFTFLLGFPGNIASLITFSRPTLRKVSTGCLFIVLAISDTLYLLMCVLDYLEFGFKVSYQRLSYNDFCRFRSFVMYVSQIASAWILVIVSLDRWIRTRFPFKSGSLCTPKKALLTVGVMLVVDMLFNAPLLTPLFGGFIPGLAIAACGPSLTNPTYFFFYYLQWSIIQIFTTCIIPATIMSILIIDISVSTRLRRKAVVRQNQAWDLDKNVQRKNMLQRQMFILMFGSVCIFLITTLPVSIYKIVSPRNAAIYVLTNALDILIIWTGFGWSQSLLYAVSFYVHCLSSNLFRKEFMAIIRTMSNRIYPRIEVLEITQRERRTNLATISRKQ</sequence>
<dbReference type="InterPro" id="IPR017452">
    <property type="entry name" value="GPCR_Rhodpsn_7TM"/>
</dbReference>
<comment type="subcellular location">
    <subcellularLocation>
        <location evidence="1">Membrane</location>
        <topology evidence="1">Multi-pass membrane protein</topology>
    </subcellularLocation>
</comment>
<evidence type="ECO:0000256" key="3">
    <source>
        <dbReference type="ARBA" id="ARBA00022989"/>
    </source>
</evidence>
<dbReference type="PANTHER" id="PTHR24243">
    <property type="entry name" value="G-PROTEIN COUPLED RECEPTOR"/>
    <property type="match status" value="1"/>
</dbReference>
<feature type="domain" description="G-protein coupled receptors family 1 profile" evidence="9">
    <location>
        <begin position="49"/>
        <end position="285"/>
    </location>
</feature>
<dbReference type="Pfam" id="PF00001">
    <property type="entry name" value="7tm_1"/>
    <property type="match status" value="1"/>
</dbReference>